<keyword evidence="2" id="KW-0255">Endonuclease</keyword>
<evidence type="ECO:0000313" key="7">
    <source>
        <dbReference type="Proteomes" id="UP001139125"/>
    </source>
</evidence>
<dbReference type="GO" id="GO:0016787">
    <property type="term" value="F:hydrolase activity"/>
    <property type="evidence" value="ECO:0007669"/>
    <property type="project" value="UniProtKB-KW"/>
</dbReference>
<dbReference type="InterPro" id="IPR004603">
    <property type="entry name" value="DNA_mismatch_endonuc_vsr"/>
</dbReference>
<comment type="caution">
    <text evidence="6">The sequence shown here is derived from an EMBL/GenBank/DDBJ whole genome shotgun (WGS) entry which is preliminary data.</text>
</comment>
<evidence type="ECO:0000256" key="1">
    <source>
        <dbReference type="ARBA" id="ARBA00022722"/>
    </source>
</evidence>
<keyword evidence="1" id="KW-0540">Nuclease</keyword>
<evidence type="ECO:0000256" key="2">
    <source>
        <dbReference type="ARBA" id="ARBA00022759"/>
    </source>
</evidence>
<proteinExistence type="predicted"/>
<sequence>MADVHEPETRSYNMSQIKAKDTKSGIIVSKFLDSNGFNMDEAAVQNVFHTQIDVIPRYKGDVENPQGGIRNVIPEIGDY</sequence>
<dbReference type="GO" id="GO:0006298">
    <property type="term" value="P:mismatch repair"/>
    <property type="evidence" value="ECO:0007669"/>
    <property type="project" value="InterPro"/>
</dbReference>
<reference evidence="6" key="1">
    <citation type="submission" date="2022-06" db="EMBL/GenBank/DDBJ databases">
        <title>Gracilimonas sp. CAU 1638 isolated from sea sediment.</title>
        <authorList>
            <person name="Kim W."/>
        </authorList>
    </citation>
    <scope>NUCLEOTIDE SEQUENCE</scope>
    <source>
        <strain evidence="6">CAU 1638</strain>
    </source>
</reference>
<keyword evidence="3" id="KW-0227">DNA damage</keyword>
<dbReference type="Pfam" id="PF03852">
    <property type="entry name" value="Vsr"/>
    <property type="match status" value="1"/>
</dbReference>
<evidence type="ECO:0000256" key="3">
    <source>
        <dbReference type="ARBA" id="ARBA00022763"/>
    </source>
</evidence>
<protein>
    <submittedName>
        <fullName evidence="6">Uncharacterized protein</fullName>
    </submittedName>
</protein>
<dbReference type="SUPFAM" id="SSF54197">
    <property type="entry name" value="HIT-like"/>
    <property type="match status" value="1"/>
</dbReference>
<dbReference type="RefSeq" id="WP_255134499.1">
    <property type="nucleotide sequence ID" value="NZ_JANDBC010000001.1"/>
</dbReference>
<dbReference type="GO" id="GO:0004519">
    <property type="term" value="F:endonuclease activity"/>
    <property type="evidence" value="ECO:0007669"/>
    <property type="project" value="UniProtKB-KW"/>
</dbReference>
<dbReference type="InterPro" id="IPR036265">
    <property type="entry name" value="HIT-like_sf"/>
</dbReference>
<name>A0A9X2L3E5_9BACT</name>
<dbReference type="Proteomes" id="UP001139125">
    <property type="component" value="Unassembled WGS sequence"/>
</dbReference>
<evidence type="ECO:0000256" key="5">
    <source>
        <dbReference type="ARBA" id="ARBA00023204"/>
    </source>
</evidence>
<dbReference type="EMBL" id="JANDBC010000001">
    <property type="protein sequence ID" value="MCP9291636.1"/>
    <property type="molecule type" value="Genomic_DNA"/>
</dbReference>
<accession>A0A9X2L3E5</accession>
<organism evidence="6 7">
    <name type="scientific">Gracilimonas sediminicola</name>
    <dbReference type="NCBI Taxonomy" id="2952158"/>
    <lineage>
        <taxon>Bacteria</taxon>
        <taxon>Pseudomonadati</taxon>
        <taxon>Balneolota</taxon>
        <taxon>Balneolia</taxon>
        <taxon>Balneolales</taxon>
        <taxon>Balneolaceae</taxon>
        <taxon>Gracilimonas</taxon>
    </lineage>
</organism>
<gene>
    <name evidence="6" type="ORF">NM125_08595</name>
</gene>
<dbReference type="AlphaFoldDB" id="A0A9X2L3E5"/>
<evidence type="ECO:0000256" key="4">
    <source>
        <dbReference type="ARBA" id="ARBA00022801"/>
    </source>
</evidence>
<keyword evidence="5" id="KW-0234">DNA repair</keyword>
<keyword evidence="4" id="KW-0378">Hydrolase</keyword>
<evidence type="ECO:0000313" key="6">
    <source>
        <dbReference type="EMBL" id="MCP9291636.1"/>
    </source>
</evidence>
<keyword evidence="7" id="KW-1185">Reference proteome</keyword>